<dbReference type="InterPro" id="IPR036237">
    <property type="entry name" value="Xyl_isomerase-like_sf"/>
</dbReference>
<dbReference type="GO" id="GO:0016853">
    <property type="term" value="F:isomerase activity"/>
    <property type="evidence" value="ECO:0007669"/>
    <property type="project" value="UniProtKB-KW"/>
</dbReference>
<dbReference type="Proteomes" id="UP001597041">
    <property type="component" value="Unassembled WGS sequence"/>
</dbReference>
<evidence type="ECO:0000313" key="3">
    <source>
        <dbReference type="Proteomes" id="UP001597041"/>
    </source>
</evidence>
<dbReference type="EMBL" id="JBHTKK010000017">
    <property type="protein sequence ID" value="MFD1067025.1"/>
    <property type="molecule type" value="Genomic_DNA"/>
</dbReference>
<keyword evidence="2" id="KW-0413">Isomerase</keyword>
<comment type="caution">
    <text evidence="2">The sequence shown here is derived from an EMBL/GenBank/DDBJ whole genome shotgun (WGS) entry which is preliminary data.</text>
</comment>
<protein>
    <submittedName>
        <fullName evidence="2">Sugar phosphate isomerase/epimerase family protein</fullName>
    </submittedName>
</protein>
<dbReference type="InterPro" id="IPR050312">
    <property type="entry name" value="IolE/XylAMocC-like"/>
</dbReference>
<reference evidence="3" key="1">
    <citation type="journal article" date="2019" name="Int. J. Syst. Evol. Microbiol.">
        <title>The Global Catalogue of Microorganisms (GCM) 10K type strain sequencing project: providing services to taxonomists for standard genome sequencing and annotation.</title>
        <authorList>
            <consortium name="The Broad Institute Genomics Platform"/>
            <consortium name="The Broad Institute Genome Sequencing Center for Infectious Disease"/>
            <person name="Wu L."/>
            <person name="Ma J."/>
        </authorList>
    </citation>
    <scope>NUCLEOTIDE SEQUENCE [LARGE SCALE GENOMIC DNA]</scope>
    <source>
        <strain evidence="3">CCUG 56608</strain>
    </source>
</reference>
<evidence type="ECO:0000259" key="1">
    <source>
        <dbReference type="Pfam" id="PF01261"/>
    </source>
</evidence>
<gene>
    <name evidence="2" type="ORF">ACFQ19_13425</name>
</gene>
<dbReference type="Gene3D" id="3.20.20.150">
    <property type="entry name" value="Divalent-metal-dependent TIM barrel enzymes"/>
    <property type="match status" value="1"/>
</dbReference>
<accession>A0ABW3NKD9</accession>
<sequence>MAMEFGCQGSTWVLDYDEEADIMNQIMDDIKNSELTGLDMQISLLGEYKNAPEKFKEELDKRGLKLAALTIPHAFEGGEASSKERELEDYYFEYLKHFPGAIMNVPSRVGKNRDNLLQRQKEIIKGANELGKRAIEDHGIITSLHPISYVTSYWRFKEDYDVLFDGLDPRYMGYTPDAGHIEFGGMEAADIIKQALPLIKHVHFKDASKNNEWKKTGEGDIDFVKCINVLKDGGYNGWVMLEEETGSEHEDTSEVILELGDYVKKNIYPIVKGEKGT</sequence>
<name>A0ABW3NKD9_9BACI</name>
<keyword evidence="3" id="KW-1185">Reference proteome</keyword>
<organism evidence="2 3">
    <name type="scientific">Oceanobacillus locisalsi</name>
    <dbReference type="NCBI Taxonomy" id="546107"/>
    <lineage>
        <taxon>Bacteria</taxon>
        <taxon>Bacillati</taxon>
        <taxon>Bacillota</taxon>
        <taxon>Bacilli</taxon>
        <taxon>Bacillales</taxon>
        <taxon>Bacillaceae</taxon>
        <taxon>Oceanobacillus</taxon>
    </lineage>
</organism>
<feature type="domain" description="Xylose isomerase-like TIM barrel" evidence="1">
    <location>
        <begin position="48"/>
        <end position="248"/>
    </location>
</feature>
<dbReference type="Pfam" id="PF01261">
    <property type="entry name" value="AP_endonuc_2"/>
    <property type="match status" value="1"/>
</dbReference>
<dbReference type="PANTHER" id="PTHR12110:SF41">
    <property type="entry name" value="INOSOSE DEHYDRATASE"/>
    <property type="match status" value="1"/>
</dbReference>
<dbReference type="SUPFAM" id="SSF51658">
    <property type="entry name" value="Xylose isomerase-like"/>
    <property type="match status" value="1"/>
</dbReference>
<evidence type="ECO:0000313" key="2">
    <source>
        <dbReference type="EMBL" id="MFD1067025.1"/>
    </source>
</evidence>
<dbReference type="InterPro" id="IPR013022">
    <property type="entry name" value="Xyl_isomerase-like_TIM-brl"/>
</dbReference>
<dbReference type="RefSeq" id="WP_379592904.1">
    <property type="nucleotide sequence ID" value="NZ_JBHTKK010000017.1"/>
</dbReference>
<dbReference type="PANTHER" id="PTHR12110">
    <property type="entry name" value="HYDROXYPYRUVATE ISOMERASE"/>
    <property type="match status" value="1"/>
</dbReference>
<proteinExistence type="predicted"/>